<dbReference type="SUPFAM" id="SSF69618">
    <property type="entry name" value="HemD-like"/>
    <property type="match status" value="1"/>
</dbReference>
<evidence type="ECO:0000313" key="11">
    <source>
        <dbReference type="EMBL" id="MBI1622096.1"/>
    </source>
</evidence>
<protein>
    <recommendedName>
        <fullName evidence="7 9">Uroporphyrinogen-III synthase</fullName>
        <ecNumber evidence="3 9">4.2.1.75</ecNumber>
    </recommendedName>
</protein>
<dbReference type="RefSeq" id="WP_267905136.1">
    <property type="nucleotide sequence ID" value="NZ_JADGMQ010000013.1"/>
</dbReference>
<sequence>MKRRVLVTRPEPGASATGAKLEKEGFAPILLPLTRIVSLEPDIPQPLETYDALVVTSPNAVRHIPQAVIAVARALPLFAVGEATGETATQVGFTDVRAAGGTAILLAELIGRDMAAGARLLHLAAVQRTRGFIEAISALDMSMDIAEVYSAEEVSYPTDFVKGAVGPEAIWGAPVLSERAGQILSRLIIDTRMQQQFELTRFFCISAKVARALAPLTNATTFISHEPSEESVLELLLRHAGN</sequence>
<dbReference type="Proteomes" id="UP000601789">
    <property type="component" value="Unassembled WGS sequence"/>
</dbReference>
<proteinExistence type="inferred from homology"/>
<dbReference type="Pfam" id="PF02602">
    <property type="entry name" value="HEM4"/>
    <property type="match status" value="1"/>
</dbReference>
<dbReference type="CDD" id="cd06578">
    <property type="entry name" value="HemD"/>
    <property type="match status" value="1"/>
</dbReference>
<dbReference type="EC" id="4.2.1.75" evidence="3 9"/>
<reference evidence="11 12" key="1">
    <citation type="submission" date="2020-10" db="EMBL/GenBank/DDBJ databases">
        <title>Aquamicrobium zhengzhouensis sp. nov., a exopolysaccharide producing bacterium isolated from farmland soil.</title>
        <authorList>
            <person name="Wang X."/>
        </authorList>
    </citation>
    <scope>NUCLEOTIDE SEQUENCE [LARGE SCALE GENOMIC DNA]</scope>
    <source>
        <strain evidence="12">cd-1</strain>
    </source>
</reference>
<evidence type="ECO:0000256" key="5">
    <source>
        <dbReference type="ARBA" id="ARBA00023244"/>
    </source>
</evidence>
<evidence type="ECO:0000256" key="2">
    <source>
        <dbReference type="ARBA" id="ARBA00008133"/>
    </source>
</evidence>
<evidence type="ECO:0000256" key="6">
    <source>
        <dbReference type="ARBA" id="ARBA00037589"/>
    </source>
</evidence>
<accession>A0ABS0SFT7</accession>
<keyword evidence="12" id="KW-1185">Reference proteome</keyword>
<evidence type="ECO:0000256" key="8">
    <source>
        <dbReference type="ARBA" id="ARBA00048617"/>
    </source>
</evidence>
<comment type="caution">
    <text evidence="11">The sequence shown here is derived from an EMBL/GenBank/DDBJ whole genome shotgun (WGS) entry which is preliminary data.</text>
</comment>
<evidence type="ECO:0000259" key="10">
    <source>
        <dbReference type="Pfam" id="PF02602"/>
    </source>
</evidence>
<evidence type="ECO:0000256" key="4">
    <source>
        <dbReference type="ARBA" id="ARBA00023239"/>
    </source>
</evidence>
<organism evidence="11 12">
    <name type="scientific">Aquamicrobium zhengzhouense</name>
    <dbReference type="NCBI Taxonomy" id="2781738"/>
    <lineage>
        <taxon>Bacteria</taxon>
        <taxon>Pseudomonadati</taxon>
        <taxon>Pseudomonadota</taxon>
        <taxon>Alphaproteobacteria</taxon>
        <taxon>Hyphomicrobiales</taxon>
        <taxon>Phyllobacteriaceae</taxon>
        <taxon>Aquamicrobium</taxon>
    </lineage>
</organism>
<comment type="similarity">
    <text evidence="2 9">Belongs to the uroporphyrinogen-III synthase family.</text>
</comment>
<evidence type="ECO:0000313" key="12">
    <source>
        <dbReference type="Proteomes" id="UP000601789"/>
    </source>
</evidence>
<evidence type="ECO:0000256" key="9">
    <source>
        <dbReference type="RuleBase" id="RU366031"/>
    </source>
</evidence>
<comment type="catalytic activity">
    <reaction evidence="8 9">
        <text>hydroxymethylbilane = uroporphyrinogen III + H2O</text>
        <dbReference type="Rhea" id="RHEA:18965"/>
        <dbReference type="ChEBI" id="CHEBI:15377"/>
        <dbReference type="ChEBI" id="CHEBI:57308"/>
        <dbReference type="ChEBI" id="CHEBI:57845"/>
        <dbReference type="EC" id="4.2.1.75"/>
    </reaction>
</comment>
<keyword evidence="5 9" id="KW-0627">Porphyrin biosynthesis</keyword>
<evidence type="ECO:0000256" key="3">
    <source>
        <dbReference type="ARBA" id="ARBA00013109"/>
    </source>
</evidence>
<feature type="domain" description="Tetrapyrrole biosynthesis uroporphyrinogen III synthase" evidence="10">
    <location>
        <begin position="17"/>
        <end position="233"/>
    </location>
</feature>
<dbReference type="Gene3D" id="3.40.50.10090">
    <property type="match status" value="1"/>
</dbReference>
<evidence type="ECO:0000256" key="7">
    <source>
        <dbReference type="ARBA" id="ARBA00040167"/>
    </source>
</evidence>
<keyword evidence="4 9" id="KW-0456">Lyase</keyword>
<dbReference type="InterPro" id="IPR003754">
    <property type="entry name" value="4pyrrol_synth_uPrphyn_synth"/>
</dbReference>
<comment type="function">
    <text evidence="6 9">Catalyzes cyclization of the linear tetrapyrrole, hydroxymethylbilane, to the macrocyclic uroporphyrinogen III.</text>
</comment>
<name>A0ABS0SFT7_9HYPH</name>
<dbReference type="EMBL" id="JADGMQ010000013">
    <property type="protein sequence ID" value="MBI1622096.1"/>
    <property type="molecule type" value="Genomic_DNA"/>
</dbReference>
<comment type="pathway">
    <text evidence="1 9">Porphyrin-containing compound metabolism; protoporphyrin-IX biosynthesis; coproporphyrinogen-III from 5-aminolevulinate: step 3/4.</text>
</comment>
<dbReference type="PANTHER" id="PTHR38042">
    <property type="entry name" value="UROPORPHYRINOGEN-III SYNTHASE, CHLOROPLASTIC"/>
    <property type="match status" value="1"/>
</dbReference>
<evidence type="ECO:0000256" key="1">
    <source>
        <dbReference type="ARBA" id="ARBA00004772"/>
    </source>
</evidence>
<gene>
    <name evidence="11" type="ORF">IOD40_15665</name>
</gene>
<dbReference type="InterPro" id="IPR036108">
    <property type="entry name" value="4pyrrol_syn_uPrphyn_synt_sf"/>
</dbReference>
<dbReference type="PANTHER" id="PTHR38042:SF1">
    <property type="entry name" value="UROPORPHYRINOGEN-III SYNTHASE, CHLOROPLASTIC"/>
    <property type="match status" value="1"/>
</dbReference>
<dbReference type="InterPro" id="IPR039793">
    <property type="entry name" value="UROS/Hem4"/>
</dbReference>